<dbReference type="Ensembl" id="ENSDLAT00005035798.2">
    <property type="protein sequence ID" value="ENSDLAP00005033552.2"/>
    <property type="gene ID" value="ENSDLAG00005015004.2"/>
</dbReference>
<protein>
    <submittedName>
        <fullName evidence="4">Si:busm1-57f23.1</fullName>
    </submittedName>
</protein>
<sequence length="135" mass="15185">MSVLLSVLICLVVQLCMGDQPVEEVITTRKVPLLGGWSERNPESTDVQSAVQYAVNMFNTHSKAKKMFKLVSVTAVQSQVTNVINFKIDAVLAKTKCLKSENHDLNSCSLEKKHVKCHFVVAFDPRNNEHKLKRM</sequence>
<feature type="chain" id="PRO_5035882765" evidence="2">
    <location>
        <begin position="19"/>
        <end position="135"/>
    </location>
</feature>
<dbReference type="Proteomes" id="UP000694389">
    <property type="component" value="Unassembled WGS sequence"/>
</dbReference>
<dbReference type="CDD" id="cd00042">
    <property type="entry name" value="CY"/>
    <property type="match status" value="1"/>
</dbReference>
<dbReference type="GO" id="GO:0004869">
    <property type="term" value="F:cysteine-type endopeptidase inhibitor activity"/>
    <property type="evidence" value="ECO:0007669"/>
    <property type="project" value="InterPro"/>
</dbReference>
<evidence type="ECO:0000313" key="5">
    <source>
        <dbReference type="Proteomes" id="UP000694389"/>
    </source>
</evidence>
<evidence type="ECO:0000259" key="3">
    <source>
        <dbReference type="SMART" id="SM00043"/>
    </source>
</evidence>
<accession>A0A8C4GWF9</accession>
<dbReference type="SUPFAM" id="SSF54403">
    <property type="entry name" value="Cystatin/monellin"/>
    <property type="match status" value="1"/>
</dbReference>
<organism evidence="4 5">
    <name type="scientific">Dicentrarchus labrax</name>
    <name type="common">European seabass</name>
    <name type="synonym">Morone labrax</name>
    <dbReference type="NCBI Taxonomy" id="13489"/>
    <lineage>
        <taxon>Eukaryota</taxon>
        <taxon>Metazoa</taxon>
        <taxon>Chordata</taxon>
        <taxon>Craniata</taxon>
        <taxon>Vertebrata</taxon>
        <taxon>Euteleostomi</taxon>
        <taxon>Actinopterygii</taxon>
        <taxon>Neopterygii</taxon>
        <taxon>Teleostei</taxon>
        <taxon>Neoteleostei</taxon>
        <taxon>Acanthomorphata</taxon>
        <taxon>Eupercaria</taxon>
        <taxon>Moronidae</taxon>
        <taxon>Dicentrarchus</taxon>
    </lineage>
</organism>
<dbReference type="SMART" id="SM00043">
    <property type="entry name" value="CY"/>
    <property type="match status" value="1"/>
</dbReference>
<keyword evidence="2" id="KW-0732">Signal</keyword>
<reference evidence="4" key="2">
    <citation type="submission" date="2025-09" db="UniProtKB">
        <authorList>
            <consortium name="Ensembl"/>
        </authorList>
    </citation>
    <scope>IDENTIFICATION</scope>
</reference>
<keyword evidence="5" id="KW-1185">Reference proteome</keyword>
<evidence type="ECO:0000256" key="2">
    <source>
        <dbReference type="SAM" id="SignalP"/>
    </source>
</evidence>
<dbReference type="InterPro" id="IPR000010">
    <property type="entry name" value="Cystatin_dom"/>
</dbReference>
<dbReference type="AlphaFoldDB" id="A0A8C4GWF9"/>
<dbReference type="InterPro" id="IPR046350">
    <property type="entry name" value="Cystatin_sf"/>
</dbReference>
<dbReference type="Pfam" id="PF00031">
    <property type="entry name" value="Cystatin"/>
    <property type="match status" value="1"/>
</dbReference>
<dbReference type="PANTHER" id="PTHR46186">
    <property type="entry name" value="CYSTATIN"/>
    <property type="match status" value="1"/>
</dbReference>
<dbReference type="PANTHER" id="PTHR46186:SF13">
    <property type="entry name" value="SI:BUSM1-57F23.1"/>
    <property type="match status" value="1"/>
</dbReference>
<comment type="similarity">
    <text evidence="1">Belongs to the cystatin family.</text>
</comment>
<reference evidence="4" key="1">
    <citation type="submission" date="2025-08" db="UniProtKB">
        <authorList>
            <consortium name="Ensembl"/>
        </authorList>
    </citation>
    <scope>IDENTIFICATION</scope>
</reference>
<feature type="signal peptide" evidence="2">
    <location>
        <begin position="1"/>
        <end position="18"/>
    </location>
</feature>
<proteinExistence type="inferred from homology"/>
<dbReference type="Gene3D" id="3.10.450.10">
    <property type="match status" value="1"/>
</dbReference>
<evidence type="ECO:0000256" key="1">
    <source>
        <dbReference type="ARBA" id="ARBA00009403"/>
    </source>
</evidence>
<dbReference type="GO" id="GO:0005615">
    <property type="term" value="C:extracellular space"/>
    <property type="evidence" value="ECO:0007669"/>
    <property type="project" value="TreeGrafter"/>
</dbReference>
<evidence type="ECO:0000313" key="4">
    <source>
        <dbReference type="Ensembl" id="ENSDLAP00005033552.2"/>
    </source>
</evidence>
<dbReference type="GeneTree" id="ENSGT00390000009872"/>
<dbReference type="GO" id="GO:0005737">
    <property type="term" value="C:cytoplasm"/>
    <property type="evidence" value="ECO:0007669"/>
    <property type="project" value="TreeGrafter"/>
</dbReference>
<dbReference type="GO" id="GO:0031982">
    <property type="term" value="C:vesicle"/>
    <property type="evidence" value="ECO:0007669"/>
    <property type="project" value="TreeGrafter"/>
</dbReference>
<name>A0A8C4GWF9_DICLA</name>
<feature type="domain" description="Cystatin" evidence="3">
    <location>
        <begin position="32"/>
        <end position="133"/>
    </location>
</feature>